<dbReference type="InterPro" id="IPR001584">
    <property type="entry name" value="Integrase_cat-core"/>
</dbReference>
<dbReference type="InterPro" id="IPR005312">
    <property type="entry name" value="DUF1759"/>
</dbReference>
<evidence type="ECO:0000313" key="4">
    <source>
        <dbReference type="Proteomes" id="UP001367676"/>
    </source>
</evidence>
<dbReference type="InterPro" id="IPR036397">
    <property type="entry name" value="RNaseH_sf"/>
</dbReference>
<dbReference type="InterPro" id="IPR012337">
    <property type="entry name" value="RNaseH-like_sf"/>
</dbReference>
<name>A0AAN9THW3_9HEMI</name>
<protein>
    <recommendedName>
        <fullName evidence="2">Integrase catalytic domain-containing protein</fullName>
    </recommendedName>
</protein>
<sequence>MSDKSVSLEALEKNQRFIMLQIKSAKAAIDTAFLENPSEEVAYRIGAHLDHWKTNLTRVEDILNDILDFTDTTGKTPQQIEEAEDKLAKAFNTSAQEYATAKGKLNAMFARLNKPVELVQSRRSIENSVVGENSVGHALVKLPDIPVPKFDGKMKNFTEWHSLFSAMIDKNEHLKPVQKLYFLKQALIGDAANLLKDHLLQEGAYETAFKYVEERYYNRRALIANHFHDLLELPNITFATLRETLDRVNAIIRGLKVCNLEIEKMSPLIAYIVVRKLPDRLRTDWENSYLDHSTYPSFEPLMTFLQNRCFAFESLHPDAAAKSSDLKKIPPADEKKKQKTALTVVKKQKPTRNSSLSPQCLMCEKNHYLSQCEQFLEKTIADRFAFIREKRLCSNCFRQFHATSDCNSSKCRKCGENHHTLLHREISGSSYTAKKSESTTDSSNSEPANGKSILISAAATRTRTEELVLLPSAVVLVKVGSKFIKARALIDPCSEMNLVAESFVRQHRFVTKSALASIESVNPGQYSTSLSVTLKVKSRYSDYNLEFEANVVGRVPYQISSRTLKKVENLDPDLKLADCQLPYSTVDILIGGQHSNRILSGHKKFFGNFSLQESMFGWVTEGPLDSSANVQTRCCNLTVKVEEDMARFFEIEEVYPPKPVLGMHERCEAHFMSTYCQLDDGRFQARLPRDKPIRALANTYKQARAALLKFERSLDAETRKLYINFMVEYRELNHMRLATNFDVPRFFIPHLFILRPDSSSTSFRTVFNASAKNQSGVSLNEALMVGPTLQPDLFDIILRFRMYPIAFVADISKMYRQIKVHPEDWPLQSILWRDHPLQPIQVYELTTVTYGTAPASYIATKCLQIVAQQVQESNPDVARAISSEFYMDDLLTGAETVEEAIAKRQIIQSTLDNVHFPLRKYISNSPKFLASLDPSMIEPLKPVEFASAGAAKLLGLQWQPSDDCFAIKAKPVDISDIVLTKRIVASLAAQAFDPTGFAAPVIIHAKILLQDLWREGKGWDDPISPALAEVFRSYYSEITSLSSATIPRFYNSYRGSELTLVGFCDASPRAYGAVVYVRVRCGAKIRSIIVCAKSKVAPLKAITIPRLELLGAVLLSKLLARTCSVLKCNIASAVAFCDSTVALAWLKGPSSKYQTFVRNRVEYVNSIIPFTQWQYVNTAENPADLLTRGISVKSFVNNSLWIFGPNWLTNSSLVSSSVALPEDVPEVRSVCNVSVSNCQFDESFIALYSDFDKLVRIASLVWKYIFRLNSNLIKYQTLDPRSCGIYIICHISQCVCFRSELLALENGDPLPPKSLLATLDPFVDAYGLLRVGGRLRNSNLPYDTRHPIILSRRSLLSELMIRHTHEKYYHAYRSFTLALIQSRFWIVGGAAQLVKKVIHNCVFCARMRGESLTQLMGDLPPERTTVSRPFAFVGIDFAGPFNIRCTNHRSQKHLKYYAAFFVCFSTRAVHLEHVSDLSTNTFIAALQRFSARRGIPHTIWSDNATNFVGAKNVLDRFCESLGIVWKFIPAHSPHQGGLWESAVKAGKKHLVAAAGPQVLNVEQFITVLTVVESVLNSRPLYRKREVSDPESIDAITPGHFLVGSHLLHVAPTETHAVSLNDRLEIQHKIIRSFWQLWSKSYLAQLQSRSKWKSTSPNLVVGDVVLMKDESPPLQWKLARVSKVMPDVKGNIRVVDIVSNGSTYTRSVQKLVKLPVESTSPSTESS</sequence>
<evidence type="ECO:0000256" key="1">
    <source>
        <dbReference type="SAM" id="MobiDB-lite"/>
    </source>
</evidence>
<dbReference type="GO" id="GO:0015074">
    <property type="term" value="P:DNA integration"/>
    <property type="evidence" value="ECO:0007669"/>
    <property type="project" value="InterPro"/>
</dbReference>
<gene>
    <name evidence="3" type="ORF">V9T40_002142</name>
</gene>
<reference evidence="3 4" key="1">
    <citation type="submission" date="2024-03" db="EMBL/GenBank/DDBJ databases">
        <title>Adaptation during the transition from Ophiocordyceps entomopathogen to insect associate is accompanied by gene loss and intensified selection.</title>
        <authorList>
            <person name="Ward C.M."/>
            <person name="Onetto C.A."/>
            <person name="Borneman A.R."/>
        </authorList>
    </citation>
    <scope>NUCLEOTIDE SEQUENCE [LARGE SCALE GENOMIC DNA]</scope>
    <source>
        <strain evidence="3">AWRI1</strain>
        <tissue evidence="3">Single Adult Female</tissue>
    </source>
</reference>
<feature type="domain" description="Integrase catalytic" evidence="2">
    <location>
        <begin position="1425"/>
        <end position="1605"/>
    </location>
</feature>
<organism evidence="3 4">
    <name type="scientific">Parthenolecanium corni</name>
    <dbReference type="NCBI Taxonomy" id="536013"/>
    <lineage>
        <taxon>Eukaryota</taxon>
        <taxon>Metazoa</taxon>
        <taxon>Ecdysozoa</taxon>
        <taxon>Arthropoda</taxon>
        <taxon>Hexapoda</taxon>
        <taxon>Insecta</taxon>
        <taxon>Pterygota</taxon>
        <taxon>Neoptera</taxon>
        <taxon>Paraneoptera</taxon>
        <taxon>Hemiptera</taxon>
        <taxon>Sternorrhyncha</taxon>
        <taxon>Coccoidea</taxon>
        <taxon>Coccidae</taxon>
        <taxon>Parthenolecanium</taxon>
    </lineage>
</organism>
<evidence type="ECO:0000259" key="2">
    <source>
        <dbReference type="PROSITE" id="PS50994"/>
    </source>
</evidence>
<dbReference type="Pfam" id="PF03564">
    <property type="entry name" value="DUF1759"/>
    <property type="match status" value="1"/>
</dbReference>
<keyword evidence="4" id="KW-1185">Reference proteome</keyword>
<dbReference type="GO" id="GO:0042575">
    <property type="term" value="C:DNA polymerase complex"/>
    <property type="evidence" value="ECO:0007669"/>
    <property type="project" value="UniProtKB-ARBA"/>
</dbReference>
<dbReference type="InterPro" id="IPR008042">
    <property type="entry name" value="Retrotrans_Pao"/>
</dbReference>
<dbReference type="PANTHER" id="PTHR47331">
    <property type="entry name" value="PHD-TYPE DOMAIN-CONTAINING PROTEIN"/>
    <property type="match status" value="1"/>
</dbReference>
<dbReference type="Pfam" id="PF05380">
    <property type="entry name" value="Peptidase_A17"/>
    <property type="match status" value="1"/>
</dbReference>
<dbReference type="SUPFAM" id="SSF53098">
    <property type="entry name" value="Ribonuclease H-like"/>
    <property type="match status" value="1"/>
</dbReference>
<feature type="compositionally biased region" description="Basic and acidic residues" evidence="1">
    <location>
        <begin position="324"/>
        <end position="336"/>
    </location>
</feature>
<dbReference type="Proteomes" id="UP001367676">
    <property type="component" value="Unassembled WGS sequence"/>
</dbReference>
<evidence type="ECO:0000313" key="3">
    <source>
        <dbReference type="EMBL" id="KAK7590529.1"/>
    </source>
</evidence>
<dbReference type="PANTHER" id="PTHR47331:SF5">
    <property type="entry name" value="RIBONUCLEASE H"/>
    <property type="match status" value="1"/>
</dbReference>
<dbReference type="InterPro" id="IPR043502">
    <property type="entry name" value="DNA/RNA_pol_sf"/>
</dbReference>
<feature type="region of interest" description="Disordered" evidence="1">
    <location>
        <begin position="323"/>
        <end position="355"/>
    </location>
</feature>
<dbReference type="EMBL" id="JBBCAQ010000022">
    <property type="protein sequence ID" value="KAK7590529.1"/>
    <property type="molecule type" value="Genomic_DNA"/>
</dbReference>
<dbReference type="GO" id="GO:0003676">
    <property type="term" value="F:nucleic acid binding"/>
    <property type="evidence" value="ECO:0007669"/>
    <property type="project" value="InterPro"/>
</dbReference>
<dbReference type="SUPFAM" id="SSF56672">
    <property type="entry name" value="DNA/RNA polymerases"/>
    <property type="match status" value="1"/>
</dbReference>
<dbReference type="Pfam" id="PF18701">
    <property type="entry name" value="DUF5641"/>
    <property type="match status" value="1"/>
</dbReference>
<comment type="caution">
    <text evidence="3">The sequence shown here is derived from an EMBL/GenBank/DDBJ whole genome shotgun (WGS) entry which is preliminary data.</text>
</comment>
<dbReference type="PROSITE" id="PS50994">
    <property type="entry name" value="INTEGRASE"/>
    <property type="match status" value="1"/>
</dbReference>
<dbReference type="GO" id="GO:0071897">
    <property type="term" value="P:DNA biosynthetic process"/>
    <property type="evidence" value="ECO:0007669"/>
    <property type="project" value="UniProtKB-ARBA"/>
</dbReference>
<proteinExistence type="predicted"/>
<dbReference type="InterPro" id="IPR040676">
    <property type="entry name" value="DUF5641"/>
</dbReference>
<dbReference type="Gene3D" id="3.30.420.10">
    <property type="entry name" value="Ribonuclease H-like superfamily/Ribonuclease H"/>
    <property type="match status" value="1"/>
</dbReference>
<accession>A0AAN9THW3</accession>